<dbReference type="Pfam" id="PF00534">
    <property type="entry name" value="Glycos_transf_1"/>
    <property type="match status" value="1"/>
</dbReference>
<dbReference type="GO" id="GO:0016757">
    <property type="term" value="F:glycosyltransferase activity"/>
    <property type="evidence" value="ECO:0007669"/>
    <property type="project" value="InterPro"/>
</dbReference>
<dbReference type="OrthoDB" id="9802525at2"/>
<dbReference type="STRING" id="64971.SAMN05421831_102165"/>
<dbReference type="AlphaFoldDB" id="A0A1H6QSP9"/>
<dbReference type="GO" id="GO:1901135">
    <property type="term" value="P:carbohydrate derivative metabolic process"/>
    <property type="evidence" value="ECO:0007669"/>
    <property type="project" value="UniProtKB-ARBA"/>
</dbReference>
<feature type="domain" description="Glycosyl transferase family 1" evidence="1">
    <location>
        <begin position="176"/>
        <end position="327"/>
    </location>
</feature>
<reference evidence="3" key="1">
    <citation type="submission" date="2016-10" db="EMBL/GenBank/DDBJ databases">
        <authorList>
            <person name="Varghese N."/>
            <person name="Submissions S."/>
        </authorList>
    </citation>
    <scope>NUCLEOTIDE SEQUENCE [LARGE SCALE GENOMIC DNA]</scope>
    <source>
        <strain evidence="3">DSM 7165</strain>
    </source>
</reference>
<evidence type="ECO:0000313" key="2">
    <source>
        <dbReference type="EMBL" id="SEI46593.1"/>
    </source>
</evidence>
<protein>
    <submittedName>
        <fullName evidence="2">Glycosyltransferase involved in cell wall bisynthesis</fullName>
    </submittedName>
</protein>
<proteinExistence type="predicted"/>
<dbReference type="SUPFAM" id="SSF53756">
    <property type="entry name" value="UDP-Glycosyltransferase/glycogen phosphorylase"/>
    <property type="match status" value="1"/>
</dbReference>
<dbReference type="PANTHER" id="PTHR12526:SF635">
    <property type="entry name" value="GLYCOSYL TRANSFERASE GROUP 1"/>
    <property type="match status" value="1"/>
</dbReference>
<dbReference type="RefSeq" id="WP_093308510.1">
    <property type="nucleotide sequence ID" value="NZ_FNYH01000002.1"/>
</dbReference>
<keyword evidence="2" id="KW-0808">Transferase</keyword>
<name>A0A1H6QSP9_9GAMM</name>
<gene>
    <name evidence="2" type="ORF">SAMN05421831_102165</name>
</gene>
<dbReference type="PANTHER" id="PTHR12526">
    <property type="entry name" value="GLYCOSYLTRANSFERASE"/>
    <property type="match status" value="1"/>
</dbReference>
<evidence type="ECO:0000313" key="3">
    <source>
        <dbReference type="Proteomes" id="UP000242999"/>
    </source>
</evidence>
<accession>A0A1H6QSP9</accession>
<dbReference type="InterPro" id="IPR001296">
    <property type="entry name" value="Glyco_trans_1"/>
</dbReference>
<dbReference type="Gene3D" id="3.40.50.2000">
    <property type="entry name" value="Glycogen Phosphorylase B"/>
    <property type="match status" value="1"/>
</dbReference>
<dbReference type="EMBL" id="FNYH01000002">
    <property type="protein sequence ID" value="SEI46593.1"/>
    <property type="molecule type" value="Genomic_DNA"/>
</dbReference>
<sequence>MIRRLAIASVQVPFVQGGAEYLAQGLLQACRHSGYQADLITLPFSYTDAPKMQQQMHAWAQMDFTQLNGVDPDMVICLKFPAWYLQHPVKVGWILHQHRPVYDLWEQLYPQPSTQEIELKQQIETWDQQALKQCLHLFTISKNVSQRLQTSCGLDASPIYHPSPLADALYTAPSEGFIFAPSRLEPLKRQALLIEAAAQVPHPPQIRIAGTGTQAKALAELIEKHDLQDKVKLVGELSQAEMLSHYAHASAVYFAPYDEDYGYITLEALGAAKPVITCSDSGGPLEFIQHQVNGWICPPEAHALALALAQVQANPSWCTRLGQQGYEMYQALHLSWDKVLFELIQ</sequence>
<keyword evidence="3" id="KW-1185">Reference proteome</keyword>
<organism evidence="2 3">
    <name type="scientific">Allopseudospirillum japonicum</name>
    <dbReference type="NCBI Taxonomy" id="64971"/>
    <lineage>
        <taxon>Bacteria</taxon>
        <taxon>Pseudomonadati</taxon>
        <taxon>Pseudomonadota</taxon>
        <taxon>Gammaproteobacteria</taxon>
        <taxon>Oceanospirillales</taxon>
        <taxon>Oceanospirillaceae</taxon>
        <taxon>Allopseudospirillum</taxon>
    </lineage>
</organism>
<dbReference type="CDD" id="cd03801">
    <property type="entry name" value="GT4_PimA-like"/>
    <property type="match status" value="1"/>
</dbReference>
<dbReference type="Proteomes" id="UP000242999">
    <property type="component" value="Unassembled WGS sequence"/>
</dbReference>
<evidence type="ECO:0000259" key="1">
    <source>
        <dbReference type="Pfam" id="PF00534"/>
    </source>
</evidence>